<organism evidence="4 5">
    <name type="scientific">Ranitomeya imitator</name>
    <name type="common">mimic poison frog</name>
    <dbReference type="NCBI Taxonomy" id="111125"/>
    <lineage>
        <taxon>Eukaryota</taxon>
        <taxon>Metazoa</taxon>
        <taxon>Chordata</taxon>
        <taxon>Craniata</taxon>
        <taxon>Vertebrata</taxon>
        <taxon>Euteleostomi</taxon>
        <taxon>Amphibia</taxon>
        <taxon>Batrachia</taxon>
        <taxon>Anura</taxon>
        <taxon>Neobatrachia</taxon>
        <taxon>Hyloidea</taxon>
        <taxon>Dendrobatidae</taxon>
        <taxon>Dendrobatinae</taxon>
        <taxon>Ranitomeya</taxon>
    </lineage>
</organism>
<evidence type="ECO:0000256" key="1">
    <source>
        <dbReference type="ARBA" id="ARBA00022763"/>
    </source>
</evidence>
<evidence type="ECO:0000256" key="2">
    <source>
        <dbReference type="ARBA" id="ARBA00022801"/>
    </source>
</evidence>
<gene>
    <name evidence="4" type="ORF">RIMI_LOCUS18667733</name>
</gene>
<name>A0ABN9MAP8_9NEOB</name>
<sequence length="106" mass="12142">MTPAMLAIQASILDIMNACLRELKRYNPALEVEDLSLENAIGRAFDKTIRHYLDPLWHQLGAKTKSLVQDLKILRTLLQYLSQYDCVTFLNLLESMRASEKAFGQN</sequence>
<accession>A0ABN9MAP8</accession>
<evidence type="ECO:0000313" key="5">
    <source>
        <dbReference type="Proteomes" id="UP001176940"/>
    </source>
</evidence>
<dbReference type="EMBL" id="CAUEEQ010057572">
    <property type="protein sequence ID" value="CAJ0963426.1"/>
    <property type="molecule type" value="Genomic_DNA"/>
</dbReference>
<evidence type="ECO:0000256" key="3">
    <source>
        <dbReference type="ARBA" id="ARBA00023204"/>
    </source>
</evidence>
<keyword evidence="5" id="KW-1185">Reference proteome</keyword>
<dbReference type="Proteomes" id="UP001176940">
    <property type="component" value="Unassembled WGS sequence"/>
</dbReference>
<keyword evidence="3" id="KW-0234">DNA repair</keyword>
<dbReference type="PANTHER" id="PTHR10150">
    <property type="entry name" value="DNA REPAIR ENDONUCLEASE XPF"/>
    <property type="match status" value="1"/>
</dbReference>
<dbReference type="PANTHER" id="PTHR10150:SF0">
    <property type="entry name" value="DNA REPAIR ENDONUCLEASE XPF"/>
    <property type="match status" value="1"/>
</dbReference>
<feature type="non-terminal residue" evidence="4">
    <location>
        <position position="106"/>
    </location>
</feature>
<evidence type="ECO:0000313" key="4">
    <source>
        <dbReference type="EMBL" id="CAJ0963426.1"/>
    </source>
</evidence>
<comment type="caution">
    <text evidence="4">The sequence shown here is derived from an EMBL/GenBank/DDBJ whole genome shotgun (WGS) entry which is preliminary data.</text>
</comment>
<keyword evidence="1" id="KW-0227">DNA damage</keyword>
<proteinExistence type="predicted"/>
<reference evidence="4" key="1">
    <citation type="submission" date="2023-07" db="EMBL/GenBank/DDBJ databases">
        <authorList>
            <person name="Stuckert A."/>
        </authorList>
    </citation>
    <scope>NUCLEOTIDE SEQUENCE</scope>
</reference>
<keyword evidence="2" id="KW-0378">Hydrolase</keyword>
<protein>
    <submittedName>
        <fullName evidence="4">Uncharacterized protein</fullName>
    </submittedName>
</protein>